<evidence type="ECO:0000256" key="2">
    <source>
        <dbReference type="ARBA" id="ARBA00006657"/>
    </source>
</evidence>
<organism evidence="15 16">
    <name type="scientific">Ligilactobacillus ruminis</name>
    <dbReference type="NCBI Taxonomy" id="1623"/>
    <lineage>
        <taxon>Bacteria</taxon>
        <taxon>Bacillati</taxon>
        <taxon>Bacillota</taxon>
        <taxon>Bacilli</taxon>
        <taxon>Lactobacillales</taxon>
        <taxon>Lactobacillaceae</taxon>
        <taxon>Ligilactobacillus</taxon>
    </lineage>
</organism>
<evidence type="ECO:0000256" key="7">
    <source>
        <dbReference type="ARBA" id="ARBA00022829"/>
    </source>
</evidence>
<evidence type="ECO:0000259" key="13">
    <source>
        <dbReference type="PROSITE" id="PS51898"/>
    </source>
</evidence>
<comment type="similarity">
    <text evidence="3 12">Belongs to the 'phage' integrase family. XerD subfamily.</text>
</comment>
<dbReference type="PROSITE" id="PS51898">
    <property type="entry name" value="TYR_RECOMBINASE"/>
    <property type="match status" value="1"/>
</dbReference>
<evidence type="ECO:0000256" key="11">
    <source>
        <dbReference type="ARBA" id="ARBA00023306"/>
    </source>
</evidence>
<evidence type="ECO:0000313" key="15">
    <source>
        <dbReference type="EMBL" id="SEM66399.1"/>
    </source>
</evidence>
<dbReference type="NCBIfam" id="TIGR02224">
    <property type="entry name" value="recomb_XerC"/>
    <property type="match status" value="1"/>
</dbReference>
<comment type="similarity">
    <text evidence="2">Belongs to the 'phage' integrase family. XerC subfamily.</text>
</comment>
<gene>
    <name evidence="12" type="primary">xerD</name>
    <name evidence="15" type="ORF">SAMN05216431_10679</name>
</gene>
<dbReference type="Proteomes" id="UP000182089">
    <property type="component" value="Unassembled WGS sequence"/>
</dbReference>
<dbReference type="InterPro" id="IPR023009">
    <property type="entry name" value="Tyrosine_recombinase_XerC/XerD"/>
</dbReference>
<keyword evidence="9 12" id="KW-0238">DNA-binding</keyword>
<evidence type="ECO:0000256" key="3">
    <source>
        <dbReference type="ARBA" id="ARBA00010450"/>
    </source>
</evidence>
<dbReference type="InterPro" id="IPR010998">
    <property type="entry name" value="Integrase_recombinase_N"/>
</dbReference>
<dbReference type="Gene3D" id="1.10.443.10">
    <property type="entry name" value="Intergrase catalytic core"/>
    <property type="match status" value="1"/>
</dbReference>
<comment type="subcellular location">
    <subcellularLocation>
        <location evidence="1 12">Cytoplasm</location>
    </subcellularLocation>
</comment>
<dbReference type="NCBIfam" id="NF040815">
    <property type="entry name" value="recomb_XerA_Arch"/>
    <property type="match status" value="1"/>
</dbReference>
<evidence type="ECO:0000256" key="4">
    <source>
        <dbReference type="ARBA" id="ARBA00015810"/>
    </source>
</evidence>
<feature type="active site" evidence="12">
    <location>
        <position position="148"/>
    </location>
</feature>
<dbReference type="NCBIfam" id="TIGR02225">
    <property type="entry name" value="recomb_XerD"/>
    <property type="match status" value="1"/>
</dbReference>
<reference evidence="15 16" key="1">
    <citation type="submission" date="2016-10" db="EMBL/GenBank/DDBJ databases">
        <authorList>
            <person name="Varghese N."/>
            <person name="Submissions S."/>
        </authorList>
    </citation>
    <scope>NUCLEOTIDE SEQUENCE [LARGE SCALE GENOMIC DNA]</scope>
    <source>
        <strain evidence="15 16">WC1T17</strain>
    </source>
</reference>
<evidence type="ECO:0000256" key="9">
    <source>
        <dbReference type="ARBA" id="ARBA00023125"/>
    </source>
</evidence>
<keyword evidence="5 12" id="KW-0963">Cytoplasm</keyword>
<feature type="domain" description="Tyr recombinase" evidence="13">
    <location>
        <begin position="108"/>
        <end position="291"/>
    </location>
</feature>
<keyword evidence="8 12" id="KW-0229">DNA integration</keyword>
<dbReference type="InterPro" id="IPR002104">
    <property type="entry name" value="Integrase_catalytic"/>
</dbReference>
<dbReference type="HAMAP" id="MF_01808">
    <property type="entry name" value="Recomb_XerC_XerD"/>
    <property type="match status" value="1"/>
</dbReference>
<evidence type="ECO:0000256" key="6">
    <source>
        <dbReference type="ARBA" id="ARBA00022618"/>
    </source>
</evidence>
<dbReference type="InterPro" id="IPR011931">
    <property type="entry name" value="Recomb_XerC"/>
</dbReference>
<evidence type="ECO:0000256" key="12">
    <source>
        <dbReference type="HAMAP-Rule" id="MF_01807"/>
    </source>
</evidence>
<dbReference type="SUPFAM" id="SSF56349">
    <property type="entry name" value="DNA breaking-rejoining enzymes"/>
    <property type="match status" value="1"/>
</dbReference>
<evidence type="ECO:0000256" key="1">
    <source>
        <dbReference type="ARBA" id="ARBA00004496"/>
    </source>
</evidence>
<feature type="domain" description="Core-binding (CB)" evidence="14">
    <location>
        <begin position="1"/>
        <end position="87"/>
    </location>
</feature>
<name>A0ABY1ABK3_9LACO</name>
<evidence type="ECO:0000256" key="5">
    <source>
        <dbReference type="ARBA" id="ARBA00022490"/>
    </source>
</evidence>
<dbReference type="Pfam" id="PF02899">
    <property type="entry name" value="Phage_int_SAM_1"/>
    <property type="match status" value="1"/>
</dbReference>
<feature type="active site" evidence="12">
    <location>
        <position position="172"/>
    </location>
</feature>
<dbReference type="InterPro" id="IPR011932">
    <property type="entry name" value="Recomb_XerD"/>
</dbReference>
<evidence type="ECO:0000313" key="16">
    <source>
        <dbReference type="Proteomes" id="UP000182089"/>
    </source>
</evidence>
<keyword evidence="7 12" id="KW-0159">Chromosome partition</keyword>
<feature type="active site" description="O-(3'-phospho-DNA)-tyrosine intermediate" evidence="12">
    <location>
        <position position="278"/>
    </location>
</feature>
<feature type="active site" evidence="12">
    <location>
        <position position="243"/>
    </location>
</feature>
<accession>A0ABY1ABK3</accession>
<protein>
    <recommendedName>
        <fullName evidence="4 12">Tyrosine recombinase XerD</fullName>
    </recommendedName>
</protein>
<evidence type="ECO:0000256" key="8">
    <source>
        <dbReference type="ARBA" id="ARBA00022908"/>
    </source>
</evidence>
<dbReference type="NCBIfam" id="NF001399">
    <property type="entry name" value="PRK00283.1"/>
    <property type="match status" value="1"/>
</dbReference>
<keyword evidence="11 12" id="KW-0131">Cell cycle</keyword>
<feature type="active site" evidence="12">
    <location>
        <position position="269"/>
    </location>
</feature>
<comment type="caution">
    <text evidence="15">The sequence shown here is derived from an EMBL/GenBank/DDBJ whole genome shotgun (WGS) entry which is preliminary data.</text>
</comment>
<sequence>MDLSQLLDDYLHYLKAERGLSDNTIASYGLDLQHFILYLQQNQLESLAKINKQVILDYLGQLTKEGKANASIIRCVTSLRKFFQFLRQEQLIENDPMTLIETPKSEKHLPEVLSVEEVERLLVTPDTSQTLGLRNRAILELMYATGLRVSEVINLKLEDLHLDVGIIRAMGKGKKERIIPIGDQAIKWISAYLDNSRPILCKNKRSPYLFVNFHGERLTRQGIWKNLKNEVKKAGIKKNVTPHTLRHSFATHILENGADLRIVQELLGHADISTTQLYTHISKKRLSKIYNQAHPHA</sequence>
<comment type="subunit">
    <text evidence="12">Forms a cyclic heterotetrameric complex composed of two molecules of XerC and two molecules of XerD.</text>
</comment>
<keyword evidence="10 12" id="KW-0233">DNA recombination</keyword>
<dbReference type="InterPro" id="IPR004107">
    <property type="entry name" value="Integrase_SAM-like_N"/>
</dbReference>
<keyword evidence="6 12" id="KW-0132">Cell division</keyword>
<dbReference type="PANTHER" id="PTHR30349:SF81">
    <property type="entry name" value="TYROSINE RECOMBINASE XERC"/>
    <property type="match status" value="1"/>
</dbReference>
<dbReference type="PANTHER" id="PTHR30349">
    <property type="entry name" value="PHAGE INTEGRASE-RELATED"/>
    <property type="match status" value="1"/>
</dbReference>
<dbReference type="PROSITE" id="PS51900">
    <property type="entry name" value="CB"/>
    <property type="match status" value="1"/>
</dbReference>
<dbReference type="InterPro" id="IPR011010">
    <property type="entry name" value="DNA_brk_join_enz"/>
</dbReference>
<evidence type="ECO:0000256" key="10">
    <source>
        <dbReference type="ARBA" id="ARBA00023172"/>
    </source>
</evidence>
<comment type="function">
    <text evidence="12">Site-specific tyrosine recombinase, which acts by catalyzing the cutting and rejoining of the recombining DNA molecules. The XerC-XerD complex is essential to convert dimers of the bacterial chromosome into monomers to permit their segregation at cell division. It also contributes to the segregational stability of plasmids.</text>
</comment>
<evidence type="ECO:0000259" key="14">
    <source>
        <dbReference type="PROSITE" id="PS51900"/>
    </source>
</evidence>
<dbReference type="Gene3D" id="1.10.150.130">
    <property type="match status" value="1"/>
</dbReference>
<dbReference type="Pfam" id="PF00589">
    <property type="entry name" value="Phage_integrase"/>
    <property type="match status" value="1"/>
</dbReference>
<feature type="active site" evidence="12">
    <location>
        <position position="246"/>
    </location>
</feature>
<dbReference type="InterPro" id="IPR044068">
    <property type="entry name" value="CB"/>
</dbReference>
<dbReference type="EMBL" id="FOCC01000006">
    <property type="protein sequence ID" value="SEM66399.1"/>
    <property type="molecule type" value="Genomic_DNA"/>
</dbReference>
<dbReference type="CDD" id="cd00798">
    <property type="entry name" value="INT_XerDC_C"/>
    <property type="match status" value="1"/>
</dbReference>
<dbReference type="InterPro" id="IPR050090">
    <property type="entry name" value="Tyrosine_recombinase_XerCD"/>
</dbReference>
<dbReference type="InterPro" id="IPR013762">
    <property type="entry name" value="Integrase-like_cat_sf"/>
</dbReference>
<dbReference type="HAMAP" id="MF_01807">
    <property type="entry name" value="Recomb_XerD"/>
    <property type="match status" value="1"/>
</dbReference>
<proteinExistence type="inferred from homology"/>